<dbReference type="PANTHER" id="PTHR43071">
    <property type="entry name" value="2-AMINO-4-HYDROXY-6-HYDROXYMETHYLDIHYDROPTERIDINE PYROPHOSPHOKINASE"/>
    <property type="match status" value="1"/>
</dbReference>
<dbReference type="SUPFAM" id="SSF55083">
    <property type="entry name" value="6-hydroxymethyl-7,8-dihydropterin pyrophosphokinase, HPPK"/>
    <property type="match status" value="1"/>
</dbReference>
<dbReference type="NCBIfam" id="TIGR01498">
    <property type="entry name" value="folK"/>
    <property type="match status" value="1"/>
</dbReference>
<evidence type="ECO:0000256" key="4">
    <source>
        <dbReference type="ARBA" id="ARBA00016218"/>
    </source>
</evidence>
<dbReference type="EMBL" id="JAKIKS010000001">
    <property type="protein sequence ID" value="MCL1122992.1"/>
    <property type="molecule type" value="Genomic_DNA"/>
</dbReference>
<evidence type="ECO:0000313" key="14">
    <source>
        <dbReference type="EMBL" id="MCL1122992.1"/>
    </source>
</evidence>
<keyword evidence="8" id="KW-0067">ATP-binding</keyword>
<evidence type="ECO:0000256" key="3">
    <source>
        <dbReference type="ARBA" id="ARBA00013253"/>
    </source>
</evidence>
<comment type="pathway">
    <text evidence="1">Cofactor biosynthesis; tetrahydrofolate biosynthesis; 2-amino-4-hydroxy-6-hydroxymethyl-7,8-dihydropteridine diphosphate from 7,8-dihydroneopterin triphosphate: step 4/4.</text>
</comment>
<dbReference type="PANTHER" id="PTHR43071:SF1">
    <property type="entry name" value="2-AMINO-4-HYDROXY-6-HYDROXYMETHYLDIHYDROPTERIDINE PYROPHOSPHOKINASE"/>
    <property type="match status" value="1"/>
</dbReference>
<evidence type="ECO:0000256" key="6">
    <source>
        <dbReference type="ARBA" id="ARBA00022741"/>
    </source>
</evidence>
<dbReference type="Proteomes" id="UP001203423">
    <property type="component" value="Unassembled WGS sequence"/>
</dbReference>
<organism evidence="14 15">
    <name type="scientific">Shewanella surugensis</name>
    <dbReference type="NCBI Taxonomy" id="212020"/>
    <lineage>
        <taxon>Bacteria</taxon>
        <taxon>Pseudomonadati</taxon>
        <taxon>Pseudomonadota</taxon>
        <taxon>Gammaproteobacteria</taxon>
        <taxon>Alteromonadales</taxon>
        <taxon>Shewanellaceae</taxon>
        <taxon>Shewanella</taxon>
    </lineage>
</organism>
<keyword evidence="6" id="KW-0547">Nucleotide-binding</keyword>
<dbReference type="PROSITE" id="PS00794">
    <property type="entry name" value="HPPK"/>
    <property type="match status" value="1"/>
</dbReference>
<dbReference type="GO" id="GO:0003848">
    <property type="term" value="F:2-amino-4-hydroxy-6-hydroxymethyldihydropteridine diphosphokinase activity"/>
    <property type="evidence" value="ECO:0007669"/>
    <property type="project" value="UniProtKB-EC"/>
</dbReference>
<name>A0ABT0L5M9_9GAMM</name>
<dbReference type="InterPro" id="IPR000550">
    <property type="entry name" value="Hppk"/>
</dbReference>
<keyword evidence="15" id="KW-1185">Reference proteome</keyword>
<dbReference type="InterPro" id="IPR035907">
    <property type="entry name" value="Hppk_sf"/>
</dbReference>
<comment type="function">
    <text evidence="10">Catalyzes the transfer of pyrophosphate from adenosine triphosphate (ATP) to 6-hydroxymethyl-7,8-dihydropterin, an enzymatic step in folate biosynthesis pathway.</text>
</comment>
<keyword evidence="5 14" id="KW-0808">Transferase</keyword>
<proteinExistence type="inferred from homology"/>
<evidence type="ECO:0000256" key="7">
    <source>
        <dbReference type="ARBA" id="ARBA00022777"/>
    </source>
</evidence>
<comment type="caution">
    <text evidence="14">The sequence shown here is derived from an EMBL/GenBank/DDBJ whole genome shotgun (WGS) entry which is preliminary data.</text>
</comment>
<dbReference type="CDD" id="cd00483">
    <property type="entry name" value="HPPK"/>
    <property type="match status" value="1"/>
</dbReference>
<dbReference type="Pfam" id="PF01288">
    <property type="entry name" value="HPPK"/>
    <property type="match status" value="1"/>
</dbReference>
<evidence type="ECO:0000313" key="15">
    <source>
        <dbReference type="Proteomes" id="UP001203423"/>
    </source>
</evidence>
<evidence type="ECO:0000256" key="11">
    <source>
        <dbReference type="ARBA" id="ARBA00029766"/>
    </source>
</evidence>
<evidence type="ECO:0000256" key="10">
    <source>
        <dbReference type="ARBA" id="ARBA00029409"/>
    </source>
</evidence>
<evidence type="ECO:0000259" key="13">
    <source>
        <dbReference type="PROSITE" id="PS00794"/>
    </source>
</evidence>
<dbReference type="EC" id="2.7.6.3" evidence="3"/>
<evidence type="ECO:0000256" key="2">
    <source>
        <dbReference type="ARBA" id="ARBA00005810"/>
    </source>
</evidence>
<keyword evidence="7" id="KW-0418">Kinase</keyword>
<dbReference type="Gene3D" id="3.30.70.560">
    <property type="entry name" value="7,8-Dihydro-6-hydroxymethylpterin-pyrophosphokinase HPPK"/>
    <property type="match status" value="1"/>
</dbReference>
<protein>
    <recommendedName>
        <fullName evidence="4">2-amino-4-hydroxy-6-hydroxymethyldihydropteridine pyrophosphokinase</fullName>
        <ecNumber evidence="3">2.7.6.3</ecNumber>
    </recommendedName>
    <alternativeName>
        <fullName evidence="11">6-hydroxymethyl-7,8-dihydropterin pyrophosphokinase</fullName>
    </alternativeName>
    <alternativeName>
        <fullName evidence="12">7,8-dihydro-6-hydroxymethylpterin-pyrophosphokinase</fullName>
    </alternativeName>
</protein>
<evidence type="ECO:0000256" key="5">
    <source>
        <dbReference type="ARBA" id="ARBA00022679"/>
    </source>
</evidence>
<reference evidence="14 15" key="1">
    <citation type="submission" date="2022-01" db="EMBL/GenBank/DDBJ databases">
        <title>Whole genome-based taxonomy of the Shewanellaceae.</title>
        <authorList>
            <person name="Martin-Rodriguez A.J."/>
        </authorList>
    </citation>
    <scope>NUCLEOTIDE SEQUENCE [LARGE SCALE GENOMIC DNA]</scope>
    <source>
        <strain evidence="14 15">DSM 17177</strain>
    </source>
</reference>
<keyword evidence="9" id="KW-0289">Folate biosynthesis</keyword>
<evidence type="ECO:0000256" key="8">
    <source>
        <dbReference type="ARBA" id="ARBA00022840"/>
    </source>
</evidence>
<sequence>MTLVYVALGANLADPITQLDNACNALSLLTESDVQVSSYYRSRPMGEVVQPDFINAVACFNTSLSAIALLDALQHIENSQDRVRLERWGPRTLDLDIILYGNEQFATPRLTIPHIGMTLRSFVLIPLFELAPELILPNGSPLSGYVTQALQDELSVIETSVA</sequence>
<evidence type="ECO:0000256" key="12">
    <source>
        <dbReference type="ARBA" id="ARBA00033413"/>
    </source>
</evidence>
<dbReference type="RefSeq" id="WP_248938272.1">
    <property type="nucleotide sequence ID" value="NZ_JAKIKS010000001.1"/>
</dbReference>
<feature type="domain" description="7,8-dihydro-6-hydroxymethylpterin-pyrophosphokinase" evidence="13">
    <location>
        <begin position="87"/>
        <end position="98"/>
    </location>
</feature>
<accession>A0ABT0L5M9</accession>
<comment type="similarity">
    <text evidence="2">Belongs to the HPPK family.</text>
</comment>
<evidence type="ECO:0000256" key="9">
    <source>
        <dbReference type="ARBA" id="ARBA00022909"/>
    </source>
</evidence>
<gene>
    <name evidence="14" type="primary">folK</name>
    <name evidence="14" type="ORF">L2764_00465</name>
</gene>
<evidence type="ECO:0000256" key="1">
    <source>
        <dbReference type="ARBA" id="ARBA00005051"/>
    </source>
</evidence>